<comment type="subcellular location">
    <subcellularLocation>
        <location evidence="1">Membrane</location>
    </subcellularLocation>
</comment>
<keyword evidence="4 5" id="KW-0472">Membrane</keyword>
<dbReference type="Pfam" id="PF00001">
    <property type="entry name" value="7tm_1"/>
    <property type="match status" value="1"/>
</dbReference>
<dbReference type="CDD" id="cd14978">
    <property type="entry name" value="7tmA_FMRFamide_R-like"/>
    <property type="match status" value="1"/>
</dbReference>
<evidence type="ECO:0000256" key="3">
    <source>
        <dbReference type="ARBA" id="ARBA00022989"/>
    </source>
</evidence>
<keyword evidence="3 5" id="KW-1133">Transmembrane helix</keyword>
<accession>A0A8S1I0E7</accession>
<dbReference type="InterPro" id="IPR000276">
    <property type="entry name" value="GPCR_Rhodpsn"/>
</dbReference>
<dbReference type="InterPro" id="IPR053326">
    <property type="entry name" value="GPCR1-like"/>
</dbReference>
<dbReference type="OrthoDB" id="10011262at2759"/>
<evidence type="ECO:0000256" key="1">
    <source>
        <dbReference type="ARBA" id="ARBA00004370"/>
    </source>
</evidence>
<keyword evidence="8" id="KW-1185">Reference proteome</keyword>
<dbReference type="PANTHER" id="PTHR47632">
    <property type="entry name" value="FMRFAMIDE PEPTIDE RECEPTOR FAMILY-RELATED"/>
    <property type="match status" value="1"/>
</dbReference>
<proteinExistence type="predicted"/>
<dbReference type="PANTHER" id="PTHR47632:SF4">
    <property type="entry name" value="G-PROTEIN COUPLED RECEPTORS FAMILY 1 PROFILE DOMAIN-CONTAINING PROTEIN"/>
    <property type="match status" value="1"/>
</dbReference>
<gene>
    <name evidence="7" type="ORF">CAUJ_LOCUS15749</name>
</gene>
<feature type="transmembrane region" description="Helical" evidence="5">
    <location>
        <begin position="281"/>
        <end position="303"/>
    </location>
</feature>
<evidence type="ECO:0000313" key="7">
    <source>
        <dbReference type="EMBL" id="CAD6199850.1"/>
    </source>
</evidence>
<organism evidence="7 8">
    <name type="scientific">Caenorhabditis auriculariae</name>
    <dbReference type="NCBI Taxonomy" id="2777116"/>
    <lineage>
        <taxon>Eukaryota</taxon>
        <taxon>Metazoa</taxon>
        <taxon>Ecdysozoa</taxon>
        <taxon>Nematoda</taxon>
        <taxon>Chromadorea</taxon>
        <taxon>Rhabditida</taxon>
        <taxon>Rhabditina</taxon>
        <taxon>Rhabditomorpha</taxon>
        <taxon>Rhabditoidea</taxon>
        <taxon>Rhabditidae</taxon>
        <taxon>Peloderinae</taxon>
        <taxon>Caenorhabditis</taxon>
    </lineage>
</organism>
<comment type="caution">
    <text evidence="7">The sequence shown here is derived from an EMBL/GenBank/DDBJ whole genome shotgun (WGS) entry which is preliminary data.</text>
</comment>
<evidence type="ECO:0000313" key="8">
    <source>
        <dbReference type="Proteomes" id="UP000835052"/>
    </source>
</evidence>
<dbReference type="Gene3D" id="1.20.1070.10">
    <property type="entry name" value="Rhodopsin 7-helix transmembrane proteins"/>
    <property type="match status" value="1"/>
</dbReference>
<dbReference type="GO" id="GO:0016020">
    <property type="term" value="C:membrane"/>
    <property type="evidence" value="ECO:0007669"/>
    <property type="project" value="UniProtKB-SubCell"/>
</dbReference>
<dbReference type="GO" id="GO:0004930">
    <property type="term" value="F:G protein-coupled receptor activity"/>
    <property type="evidence" value="ECO:0007669"/>
    <property type="project" value="InterPro"/>
</dbReference>
<evidence type="ECO:0000256" key="4">
    <source>
        <dbReference type="ARBA" id="ARBA00023136"/>
    </source>
</evidence>
<dbReference type="Proteomes" id="UP000835052">
    <property type="component" value="Unassembled WGS sequence"/>
</dbReference>
<evidence type="ECO:0000256" key="5">
    <source>
        <dbReference type="SAM" id="Phobius"/>
    </source>
</evidence>
<dbReference type="PRINTS" id="PR00237">
    <property type="entry name" value="GPCRRHODOPSN"/>
</dbReference>
<feature type="domain" description="G-protein coupled receptors family 1 profile" evidence="6">
    <location>
        <begin position="68"/>
        <end position="322"/>
    </location>
</feature>
<dbReference type="PROSITE" id="PS50262">
    <property type="entry name" value="G_PROTEIN_RECEP_F1_2"/>
    <property type="match status" value="1"/>
</dbReference>
<name>A0A8S1I0E7_9PELO</name>
<evidence type="ECO:0000256" key="2">
    <source>
        <dbReference type="ARBA" id="ARBA00022692"/>
    </source>
</evidence>
<feature type="transmembrane region" description="Helical" evidence="5">
    <location>
        <begin position="129"/>
        <end position="153"/>
    </location>
</feature>
<feature type="transmembrane region" description="Helical" evidence="5">
    <location>
        <begin position="88"/>
        <end position="109"/>
    </location>
</feature>
<dbReference type="AlphaFoldDB" id="A0A8S1I0E7"/>
<dbReference type="InterPro" id="IPR017452">
    <property type="entry name" value="GPCR_Rhodpsn_7TM"/>
</dbReference>
<reference evidence="7" key="1">
    <citation type="submission" date="2020-10" db="EMBL/GenBank/DDBJ databases">
        <authorList>
            <person name="Kikuchi T."/>
        </authorList>
    </citation>
    <scope>NUCLEOTIDE SEQUENCE</scope>
    <source>
        <strain evidence="7">NKZ352</strain>
    </source>
</reference>
<dbReference type="EMBL" id="CAJGYM010000209">
    <property type="protein sequence ID" value="CAD6199850.1"/>
    <property type="molecule type" value="Genomic_DNA"/>
</dbReference>
<feature type="transmembrane region" description="Helical" evidence="5">
    <location>
        <begin position="309"/>
        <end position="325"/>
    </location>
</feature>
<dbReference type="SUPFAM" id="SSF81321">
    <property type="entry name" value="Family A G protein-coupled receptor-like"/>
    <property type="match status" value="1"/>
</dbReference>
<protein>
    <recommendedName>
        <fullName evidence="6">G-protein coupled receptors family 1 profile domain-containing protein</fullName>
    </recommendedName>
</protein>
<feature type="transmembrane region" description="Helical" evidence="5">
    <location>
        <begin position="224"/>
        <end position="246"/>
    </location>
</feature>
<sequence length="506" mass="57533">MEPLMRTYPGIVTFFPDIMIVDWGDGKNVSECICSDIQREDYSPGFEWANYITIILALPVLSVFGVLTNFINVFLYSRKRLQNSANTYLLFLACSDFAVIITGLFIFWIDSARSYIPALARAPYTTVYALPLGYMAQTCSIYFTVAAAVDCFVNVCWQNQTRRYCTVTRAKQICYSIVFISVMYNSLRFPQFNLRQCFNEDTQEQVIEICPTSLFVTINTVYNMYMYMVLMTLLPFFFLLCINVIIMRRQSFPKKSTDSTASGDVCKQPETSGTSDDTITMIMVVILFPLLQHLGSGVLLNFLTDTSNFLVVFNSSVNCVIYYIFNADYREMFHIYAKRLWTLIRDEKCCCVFGSSDPFNVYQPVATRLVVDNKNCNGGCNGIKMVLDRHEMTQTENSTEIEPERNSSPIWQPLTSQHLPNVQWLSPFEPTSHIVLVDDDNDSGCDDVSQISTRAGTRWLAEVNIVDEGASEGSVRRPQIFVKPISSLPIVHSRDSRSEIIPVTSL</sequence>
<evidence type="ECO:0000259" key="6">
    <source>
        <dbReference type="PROSITE" id="PS50262"/>
    </source>
</evidence>
<keyword evidence="2 5" id="KW-0812">Transmembrane</keyword>
<feature type="transmembrane region" description="Helical" evidence="5">
    <location>
        <begin position="51"/>
        <end position="76"/>
    </location>
</feature>